<feature type="transmembrane region" description="Helical" evidence="5">
    <location>
        <begin position="314"/>
        <end position="339"/>
    </location>
</feature>
<feature type="transmembrane region" description="Helical" evidence="5">
    <location>
        <begin position="271"/>
        <end position="293"/>
    </location>
</feature>
<evidence type="ECO:0000313" key="6">
    <source>
        <dbReference type="EMBL" id="MDH6504731.1"/>
    </source>
</evidence>
<dbReference type="Pfam" id="PF01943">
    <property type="entry name" value="Polysacc_synt"/>
    <property type="match status" value="1"/>
</dbReference>
<dbReference type="CDD" id="cd13128">
    <property type="entry name" value="MATE_Wzx_like"/>
    <property type="match status" value="1"/>
</dbReference>
<dbReference type="PANTHER" id="PTHR43424:SF1">
    <property type="entry name" value="LOCUS PUTATIVE PROTEIN 1-RELATED"/>
    <property type="match status" value="1"/>
</dbReference>
<feature type="transmembrane region" description="Helical" evidence="5">
    <location>
        <begin position="235"/>
        <end position="251"/>
    </location>
</feature>
<dbReference type="EMBL" id="JARXYA010000012">
    <property type="protein sequence ID" value="MDH6504731.1"/>
    <property type="molecule type" value="Genomic_DNA"/>
</dbReference>
<keyword evidence="2 5" id="KW-0812">Transmembrane</keyword>
<feature type="transmembrane region" description="Helical" evidence="5">
    <location>
        <begin position="405"/>
        <end position="424"/>
    </location>
</feature>
<evidence type="ECO:0000256" key="5">
    <source>
        <dbReference type="SAM" id="Phobius"/>
    </source>
</evidence>
<feature type="transmembrane region" description="Helical" evidence="5">
    <location>
        <begin position="168"/>
        <end position="187"/>
    </location>
</feature>
<feature type="transmembrane region" description="Helical" evidence="5">
    <location>
        <begin position="134"/>
        <end position="156"/>
    </location>
</feature>
<evidence type="ECO:0000313" key="7">
    <source>
        <dbReference type="Proteomes" id="UP001161160"/>
    </source>
</evidence>
<protein>
    <submittedName>
        <fullName evidence="6">O-antigen/teichoic acid export membrane protein</fullName>
    </submittedName>
</protein>
<feature type="transmembrane region" description="Helical" evidence="5">
    <location>
        <begin position="377"/>
        <end position="399"/>
    </location>
</feature>
<sequence length="439" mass="49229">MFNDKIFKSTTSKLFGEMRARSGLTDMLKNSGWLFLDKAMRAVLGLLVGAWVARYLGPSQFGELSYYIALIAIFQSITTLGMDGIVVREIAKTSSRENIILGTVFWMRLLAGCICWVSILIYFAISDPENKQGIWIFGIVGASLIFQSSDVVDLWFQGKSQNKRGVYAKLSAFLIANVIKVVLIVLSAKLISFAIVVALEAAVVALSMCISYSFYPSRKKWLKSWKLAKQLIKESWPYLISGVSIMIYMRIDQVMIKEMLGENELGLFSAALPFATIWNVVPVVICAVLLPYMSKKRLESSKEFNRYLVYIFRFFWASSIALIIFTNLASHFLIANFYGDSYKEAIPVLDIYILTITPIFLGVAQNLWILNERKSYLVLLQTTVGATLSIIMNLLLIPILGLQGAAIAAVISQCISAVLINSIFSRELFRMQLGFNSKN</sequence>
<feature type="transmembrane region" description="Helical" evidence="5">
    <location>
        <begin position="193"/>
        <end position="215"/>
    </location>
</feature>
<reference evidence="6" key="1">
    <citation type="submission" date="2023-04" db="EMBL/GenBank/DDBJ databases">
        <title>Genome Encyclopedia of Bacteria and Archaea VI: Functional Genomics of Type Strains.</title>
        <authorList>
            <person name="Whitman W."/>
        </authorList>
    </citation>
    <scope>NUCLEOTIDE SEQUENCE</scope>
    <source>
        <strain evidence="6">Enz.4-51</strain>
    </source>
</reference>
<keyword evidence="4 5" id="KW-0472">Membrane</keyword>
<evidence type="ECO:0000256" key="2">
    <source>
        <dbReference type="ARBA" id="ARBA00022692"/>
    </source>
</evidence>
<feature type="transmembrane region" description="Helical" evidence="5">
    <location>
        <begin position="64"/>
        <end position="87"/>
    </location>
</feature>
<gene>
    <name evidence="6" type="ORF">M2127_002060</name>
</gene>
<dbReference type="AlphaFoldDB" id="A0AA43S7D5"/>
<proteinExistence type="predicted"/>
<dbReference type="GO" id="GO:0016020">
    <property type="term" value="C:membrane"/>
    <property type="evidence" value="ECO:0007669"/>
    <property type="project" value="UniProtKB-SubCell"/>
</dbReference>
<feature type="transmembrane region" description="Helical" evidence="5">
    <location>
        <begin position="39"/>
        <end position="58"/>
    </location>
</feature>
<dbReference type="InterPro" id="IPR052556">
    <property type="entry name" value="PolySynth_Transporter"/>
</dbReference>
<dbReference type="PANTHER" id="PTHR43424">
    <property type="entry name" value="LOCUS PUTATIVE PROTEIN 1-RELATED"/>
    <property type="match status" value="1"/>
</dbReference>
<keyword evidence="7" id="KW-1185">Reference proteome</keyword>
<name>A0AA43S7D5_9BURK</name>
<keyword evidence="3 5" id="KW-1133">Transmembrane helix</keyword>
<comment type="subcellular location">
    <subcellularLocation>
        <location evidence="1">Membrane</location>
        <topology evidence="1">Multi-pass membrane protein</topology>
    </subcellularLocation>
</comment>
<feature type="transmembrane region" description="Helical" evidence="5">
    <location>
        <begin position="351"/>
        <end position="370"/>
    </location>
</feature>
<dbReference type="InterPro" id="IPR002797">
    <property type="entry name" value="Polysacc_synth"/>
</dbReference>
<evidence type="ECO:0000256" key="4">
    <source>
        <dbReference type="ARBA" id="ARBA00023136"/>
    </source>
</evidence>
<dbReference type="RefSeq" id="WP_280756981.1">
    <property type="nucleotide sequence ID" value="NZ_JARXXW010000014.1"/>
</dbReference>
<accession>A0AA43S7D5</accession>
<organism evidence="6 7">
    <name type="scientific">Polynucleobacter sphagniphilus</name>
    <dbReference type="NCBI Taxonomy" id="1743169"/>
    <lineage>
        <taxon>Bacteria</taxon>
        <taxon>Pseudomonadati</taxon>
        <taxon>Pseudomonadota</taxon>
        <taxon>Betaproteobacteria</taxon>
        <taxon>Burkholderiales</taxon>
        <taxon>Burkholderiaceae</taxon>
        <taxon>Polynucleobacter</taxon>
    </lineage>
</organism>
<feature type="transmembrane region" description="Helical" evidence="5">
    <location>
        <begin position="99"/>
        <end position="122"/>
    </location>
</feature>
<evidence type="ECO:0000256" key="1">
    <source>
        <dbReference type="ARBA" id="ARBA00004141"/>
    </source>
</evidence>
<comment type="caution">
    <text evidence="6">The sequence shown here is derived from an EMBL/GenBank/DDBJ whole genome shotgun (WGS) entry which is preliminary data.</text>
</comment>
<dbReference type="Proteomes" id="UP001161160">
    <property type="component" value="Unassembled WGS sequence"/>
</dbReference>
<evidence type="ECO:0000256" key="3">
    <source>
        <dbReference type="ARBA" id="ARBA00022989"/>
    </source>
</evidence>